<dbReference type="Pfam" id="PF20254">
    <property type="entry name" value="DMFA2_C"/>
    <property type="match status" value="1"/>
</dbReference>
<proteinExistence type="predicted"/>
<comment type="caution">
    <text evidence="2">The sequence shown here is derived from an EMBL/GenBank/DDBJ whole genome shotgun (WGS) entry which is preliminary data.</text>
</comment>
<dbReference type="Proteomes" id="UP000777784">
    <property type="component" value="Unassembled WGS sequence"/>
</dbReference>
<gene>
    <name evidence="2" type="ORF">KJ970_10540</name>
</gene>
<organism evidence="2 3">
    <name type="scientific">Eiseniibacteriota bacterium</name>
    <dbReference type="NCBI Taxonomy" id="2212470"/>
    <lineage>
        <taxon>Bacteria</taxon>
        <taxon>Candidatus Eiseniibacteriota</taxon>
    </lineage>
</organism>
<name>A0A948RWQ2_UNCEI</name>
<feature type="domain" description="N,N-dimethylformamidase beta subunit-like C-terminal" evidence="1">
    <location>
        <begin position="241"/>
        <end position="597"/>
    </location>
</feature>
<dbReference type="AlphaFoldDB" id="A0A948RWQ2"/>
<dbReference type="Gene3D" id="2.60.40.4070">
    <property type="match status" value="1"/>
</dbReference>
<accession>A0A948RWQ2</accession>
<reference evidence="2" key="1">
    <citation type="submission" date="2021-05" db="EMBL/GenBank/DDBJ databases">
        <title>Energy efficiency and biological interactions define the core microbiome of deep oligotrophic groundwater.</title>
        <authorList>
            <person name="Mehrshad M."/>
            <person name="Lopez-Fernandez M."/>
            <person name="Bell E."/>
            <person name="Bernier-Latmani R."/>
            <person name="Bertilsson S."/>
            <person name="Dopson M."/>
        </authorList>
    </citation>
    <scope>NUCLEOTIDE SEQUENCE</scope>
    <source>
        <strain evidence="2">Modern_marine.mb.64</strain>
    </source>
</reference>
<dbReference type="InterPro" id="IPR046540">
    <property type="entry name" value="DMFA2_C"/>
</dbReference>
<evidence type="ECO:0000313" key="2">
    <source>
        <dbReference type="EMBL" id="MBU2691351.1"/>
    </source>
</evidence>
<evidence type="ECO:0000313" key="3">
    <source>
        <dbReference type="Proteomes" id="UP000777784"/>
    </source>
</evidence>
<evidence type="ECO:0000259" key="1">
    <source>
        <dbReference type="Pfam" id="PF20254"/>
    </source>
</evidence>
<protein>
    <recommendedName>
        <fullName evidence="1">N,N-dimethylformamidase beta subunit-like C-terminal domain-containing protein</fullName>
    </recommendedName>
</protein>
<sequence length="707" mass="79359">MFFGSCSSSHADILYQQDFSEVNPGTGLPTGWSLGPPIHADYFSAAQDFNVYAAAAPSIRVDVPLRTMQYRIESPWVFLPSMNQDYTVEFSLKILQPDSPFKVMIVYRDAEGQWIDWDTLVSCVGEQMESFRRFRVSFNPHAGPDRGRCWIAFGLPYTKVLREGCFYLDDFIVYEGSGGEEVEFYLVPNTVQAGENVDIHISSALEEATIEVWREEEFPVRVISPRVVNHIAKEVVPDEVWRNGCDWPVSTTISIESEWPSGIYTVKINNRDGTAWDNFVVRGKGGEGKVLVILPTDTGHAYNSWGGGSFYSTPQRPEISFERPQGHGYVGVYHVPIHLIRWLHRNGIGYAVANDSDLHFHPELLYEYPGIIFSWHSEYWTGEMRRNVQAYIGAGGSVLNFSGNTCWWQTRLVESDDPVEPGPCRRLICYKYTAAEDPYQQINPSRVTTHWDEPPLNNPPTRLLGLSWRYGGLVNSSTGSVCPCDYDWLDGYGGYQAFNTDHWVFEGTGVSDEETIGREYAIVGYEVDGAPIEWVDGRPFVLPEGGTPSGFKVLGHSPCLNQYHPDEPGVALMGILDEGTSFIFNGGTTGWCWGLQNDAVIQKITLNLIGHLGARIQTPSPSEILVYPNPSTHNFYIKLFGRSVPSRLHIYTVEGRRIRSMAVPEGECRPGATLWWDGCNDAGYRLPSGTYYLRGERGGAIPLVNLR</sequence>
<dbReference type="EMBL" id="JAHJDP010000056">
    <property type="protein sequence ID" value="MBU2691351.1"/>
    <property type="molecule type" value="Genomic_DNA"/>
</dbReference>